<keyword evidence="3" id="KW-1185">Reference proteome</keyword>
<sequence length="48" mass="5614">KGSIDEKISRTVSLSVSRMTTIDNYMLKLYGSHYETYRKSKLKTTRII</sequence>
<dbReference type="EMBL" id="CAJNOQ010039034">
    <property type="protein sequence ID" value="CAF1615006.1"/>
    <property type="molecule type" value="Genomic_DNA"/>
</dbReference>
<dbReference type="EMBL" id="CAJOBC010105951">
    <property type="protein sequence ID" value="CAF4500622.1"/>
    <property type="molecule type" value="Genomic_DNA"/>
</dbReference>
<accession>A0A816BRM6</accession>
<comment type="caution">
    <text evidence="1">The sequence shown here is derived from an EMBL/GenBank/DDBJ whole genome shotgun (WGS) entry which is preliminary data.</text>
</comment>
<feature type="non-terminal residue" evidence="1">
    <location>
        <position position="1"/>
    </location>
</feature>
<protein>
    <submittedName>
        <fullName evidence="1">Uncharacterized protein</fullName>
    </submittedName>
</protein>
<evidence type="ECO:0000313" key="3">
    <source>
        <dbReference type="Proteomes" id="UP000663829"/>
    </source>
</evidence>
<gene>
    <name evidence="1" type="ORF">GPM918_LOCUS43348</name>
    <name evidence="2" type="ORF">SRO942_LOCUS44821</name>
</gene>
<evidence type="ECO:0000313" key="1">
    <source>
        <dbReference type="EMBL" id="CAF1615006.1"/>
    </source>
</evidence>
<evidence type="ECO:0000313" key="2">
    <source>
        <dbReference type="EMBL" id="CAF4500622.1"/>
    </source>
</evidence>
<dbReference type="AlphaFoldDB" id="A0A816BRM6"/>
<organism evidence="1 3">
    <name type="scientific">Didymodactylos carnosus</name>
    <dbReference type="NCBI Taxonomy" id="1234261"/>
    <lineage>
        <taxon>Eukaryota</taxon>
        <taxon>Metazoa</taxon>
        <taxon>Spiralia</taxon>
        <taxon>Gnathifera</taxon>
        <taxon>Rotifera</taxon>
        <taxon>Eurotatoria</taxon>
        <taxon>Bdelloidea</taxon>
        <taxon>Philodinida</taxon>
        <taxon>Philodinidae</taxon>
        <taxon>Didymodactylos</taxon>
    </lineage>
</organism>
<name>A0A816BRM6_9BILA</name>
<dbReference type="Proteomes" id="UP000681722">
    <property type="component" value="Unassembled WGS sequence"/>
</dbReference>
<dbReference type="Proteomes" id="UP000663829">
    <property type="component" value="Unassembled WGS sequence"/>
</dbReference>
<reference evidence="1" key="1">
    <citation type="submission" date="2021-02" db="EMBL/GenBank/DDBJ databases">
        <authorList>
            <person name="Nowell W R."/>
        </authorList>
    </citation>
    <scope>NUCLEOTIDE SEQUENCE</scope>
</reference>
<proteinExistence type="predicted"/>